<evidence type="ECO:0000313" key="2">
    <source>
        <dbReference type="Proteomes" id="UP001172082"/>
    </source>
</evidence>
<comment type="caution">
    <text evidence="1">The sequence shown here is derived from an EMBL/GenBank/DDBJ whole genome shotgun (WGS) entry which is preliminary data.</text>
</comment>
<evidence type="ECO:0008006" key="3">
    <source>
        <dbReference type="Google" id="ProtNLM"/>
    </source>
</evidence>
<accession>A0ABT8KK34</accession>
<organism evidence="1 2">
    <name type="scientific">Splendidivirga corallicola</name>
    <dbReference type="NCBI Taxonomy" id="3051826"/>
    <lineage>
        <taxon>Bacteria</taxon>
        <taxon>Pseudomonadati</taxon>
        <taxon>Bacteroidota</taxon>
        <taxon>Cytophagia</taxon>
        <taxon>Cytophagales</taxon>
        <taxon>Splendidivirgaceae</taxon>
        <taxon>Splendidivirga</taxon>
    </lineage>
</organism>
<keyword evidence="2" id="KW-1185">Reference proteome</keyword>
<sequence length="48" mass="5110">MSINDPRDLDCDILHFSPNKQDSWKLRDAVCGVQVFGGIGSGKTSGSG</sequence>
<protein>
    <recommendedName>
        <fullName evidence="3">ATP-binding protein</fullName>
    </recommendedName>
</protein>
<dbReference type="EMBL" id="JAUJEA010000002">
    <property type="protein sequence ID" value="MDN5201071.1"/>
    <property type="molecule type" value="Genomic_DNA"/>
</dbReference>
<dbReference type="Proteomes" id="UP001172082">
    <property type="component" value="Unassembled WGS sequence"/>
</dbReference>
<evidence type="ECO:0000313" key="1">
    <source>
        <dbReference type="EMBL" id="MDN5201071.1"/>
    </source>
</evidence>
<gene>
    <name evidence="1" type="ORF">QQ008_06855</name>
</gene>
<dbReference type="RefSeq" id="WP_346751099.1">
    <property type="nucleotide sequence ID" value="NZ_JAUJEA010000002.1"/>
</dbReference>
<name>A0ABT8KK34_9BACT</name>
<reference evidence="1" key="1">
    <citation type="submission" date="2023-06" db="EMBL/GenBank/DDBJ databases">
        <title>Genomic of Parafulvivirga corallium.</title>
        <authorList>
            <person name="Wang G."/>
        </authorList>
    </citation>
    <scope>NUCLEOTIDE SEQUENCE</scope>
    <source>
        <strain evidence="1">BMA10</strain>
    </source>
</reference>
<proteinExistence type="predicted"/>